<dbReference type="InterPro" id="IPR036866">
    <property type="entry name" value="RibonucZ/Hydroxyglut_hydro"/>
</dbReference>
<accession>A0ABT8FF20</accession>
<dbReference type="InterPro" id="IPR006311">
    <property type="entry name" value="TAT_signal"/>
</dbReference>
<dbReference type="SUPFAM" id="SSF56281">
    <property type="entry name" value="Metallo-hydrolase/oxidoreductase"/>
    <property type="match status" value="1"/>
</dbReference>
<dbReference type="Proteomes" id="UP001168620">
    <property type="component" value="Unassembled WGS sequence"/>
</dbReference>
<gene>
    <name evidence="1" type="ORF">QWY28_09985</name>
</gene>
<organism evidence="1 2">
    <name type="scientific">Nocardioides oceani</name>
    <dbReference type="NCBI Taxonomy" id="3058369"/>
    <lineage>
        <taxon>Bacteria</taxon>
        <taxon>Bacillati</taxon>
        <taxon>Actinomycetota</taxon>
        <taxon>Actinomycetes</taxon>
        <taxon>Propionibacteriales</taxon>
        <taxon>Nocardioidaceae</taxon>
        <taxon>Nocardioides</taxon>
    </lineage>
</organism>
<keyword evidence="2" id="KW-1185">Reference proteome</keyword>
<proteinExistence type="predicted"/>
<dbReference type="PANTHER" id="PTHR43546:SF3">
    <property type="entry name" value="UPF0173 METAL-DEPENDENT HYDROLASE MJ1163"/>
    <property type="match status" value="1"/>
</dbReference>
<dbReference type="EMBL" id="JAUHJQ010000003">
    <property type="protein sequence ID" value="MDN4173271.1"/>
    <property type="molecule type" value="Genomic_DNA"/>
</dbReference>
<dbReference type="RefSeq" id="WP_300952378.1">
    <property type="nucleotide sequence ID" value="NZ_JAUHJQ010000003.1"/>
</dbReference>
<comment type="caution">
    <text evidence="1">The sequence shown here is derived from an EMBL/GenBank/DDBJ whole genome shotgun (WGS) entry which is preliminary data.</text>
</comment>
<reference evidence="1" key="1">
    <citation type="submission" date="2023-06" db="EMBL/GenBank/DDBJ databases">
        <title>Draft genome sequence of Nocardioides sp. SOB77.</title>
        <authorList>
            <person name="Zhang G."/>
        </authorList>
    </citation>
    <scope>NUCLEOTIDE SEQUENCE</scope>
    <source>
        <strain evidence="1">SOB77</strain>
    </source>
</reference>
<dbReference type="PANTHER" id="PTHR43546">
    <property type="entry name" value="UPF0173 METAL-DEPENDENT HYDROLASE MJ1163-RELATED"/>
    <property type="match status" value="1"/>
</dbReference>
<sequence>MCDLTRRALLTTGAAAVVGGTTLGGTALGGTAAAAAPGRARTVAARRLFFGRANVAADGRVRPDRVLLSWFGVTSFAMAIGGRVVLLDAWVPRGTYARRVPVTTGDLVALRPSHVLLGHGHFDHAADAAPVAAATGAVVVGTPEHCSQVTAQAAAAGLGPVRTRPLAVPDVGDEAELRLGRRVRVTALRHVHSAVEAPAGDVPPFLPPPDPTPVLTDPPSLEDGLHTLLHQGDQEGGSLLYRFELGGFSLTWNDTAGPLRDDPSRVLDRLARRPRSDVHVGAVQGFGQYTNGLRDPLDYAEAVRSRVFVPSHHDNWLPPITAPASAYEQALREGLAAIPEARRPALRFVRDTRDYLDARRLTFRP</sequence>
<evidence type="ECO:0000313" key="1">
    <source>
        <dbReference type="EMBL" id="MDN4173271.1"/>
    </source>
</evidence>
<dbReference type="Gene3D" id="3.60.15.10">
    <property type="entry name" value="Ribonuclease Z/Hydroxyacylglutathione hydrolase-like"/>
    <property type="match status" value="1"/>
</dbReference>
<evidence type="ECO:0000313" key="2">
    <source>
        <dbReference type="Proteomes" id="UP001168620"/>
    </source>
</evidence>
<dbReference type="InterPro" id="IPR050114">
    <property type="entry name" value="UPF0173_UPF0282_UlaG_hydrolase"/>
</dbReference>
<name>A0ABT8FF20_9ACTN</name>
<protein>
    <submittedName>
        <fullName evidence="1">MBL fold metallo-hydrolase</fullName>
    </submittedName>
</protein>
<dbReference type="PROSITE" id="PS51318">
    <property type="entry name" value="TAT"/>
    <property type="match status" value="1"/>
</dbReference>